<name>A0A645CEP7_9ZZZZ</name>
<gene>
    <name evidence="1" type="ORF">SDC9_122324</name>
</gene>
<reference evidence="1" key="1">
    <citation type="submission" date="2019-08" db="EMBL/GenBank/DDBJ databases">
        <authorList>
            <person name="Kucharzyk K."/>
            <person name="Murdoch R.W."/>
            <person name="Higgins S."/>
            <person name="Loffler F."/>
        </authorList>
    </citation>
    <scope>NUCLEOTIDE SEQUENCE</scope>
</reference>
<accession>A0A645CEP7</accession>
<evidence type="ECO:0000313" key="1">
    <source>
        <dbReference type="EMBL" id="MPM75332.1"/>
    </source>
</evidence>
<comment type="caution">
    <text evidence="1">The sequence shown here is derived from an EMBL/GenBank/DDBJ whole genome shotgun (WGS) entry which is preliminary data.</text>
</comment>
<dbReference type="EMBL" id="VSSQ01026558">
    <property type="protein sequence ID" value="MPM75332.1"/>
    <property type="molecule type" value="Genomic_DNA"/>
</dbReference>
<protein>
    <submittedName>
        <fullName evidence="1">Uncharacterized protein</fullName>
    </submittedName>
</protein>
<proteinExistence type="predicted"/>
<organism evidence="1">
    <name type="scientific">bioreactor metagenome</name>
    <dbReference type="NCBI Taxonomy" id="1076179"/>
    <lineage>
        <taxon>unclassified sequences</taxon>
        <taxon>metagenomes</taxon>
        <taxon>ecological metagenomes</taxon>
    </lineage>
</organism>
<sequence length="30" mass="3632">MKISIVIKQMRVDKCNEEFFVDENSKETRN</sequence>
<dbReference type="AlphaFoldDB" id="A0A645CEP7"/>